<evidence type="ECO:0000313" key="4">
    <source>
        <dbReference type="EMBL" id="RIV36827.1"/>
    </source>
</evidence>
<evidence type="ECO:0000256" key="2">
    <source>
        <dbReference type="SAM" id="SignalP"/>
    </source>
</evidence>
<dbReference type="InterPro" id="IPR025711">
    <property type="entry name" value="PepSY"/>
</dbReference>
<reference evidence="4 5" key="1">
    <citation type="submission" date="2018-08" db="EMBL/GenBank/DDBJ databases">
        <title>Jishengella sp. nov., isolated from a root of Azadirachta indica A. Juss. var. siamensis Valenton.</title>
        <authorList>
            <person name="Kuncharoen N."/>
            <person name="Tanasupawat S."/>
            <person name="Kudo T."/>
            <person name="Ohkuma M."/>
        </authorList>
    </citation>
    <scope>NUCLEOTIDE SEQUENCE [LARGE SCALE GENOMIC DNA]</scope>
    <source>
        <strain evidence="4 5">AZ1-13</strain>
    </source>
</reference>
<evidence type="ECO:0000259" key="3">
    <source>
        <dbReference type="Pfam" id="PF03413"/>
    </source>
</evidence>
<feature type="compositionally biased region" description="Acidic residues" evidence="1">
    <location>
        <begin position="163"/>
        <end position="175"/>
    </location>
</feature>
<organism evidence="4 5">
    <name type="scientific">Micromonospora radicis</name>
    <dbReference type="NCBI Taxonomy" id="1894971"/>
    <lineage>
        <taxon>Bacteria</taxon>
        <taxon>Bacillati</taxon>
        <taxon>Actinomycetota</taxon>
        <taxon>Actinomycetes</taxon>
        <taxon>Micromonosporales</taxon>
        <taxon>Micromonosporaceae</taxon>
        <taxon>Micromonospora</taxon>
    </lineage>
</organism>
<gene>
    <name evidence="4" type="ORF">D2L64_18825</name>
</gene>
<dbReference type="Proteomes" id="UP000283832">
    <property type="component" value="Unassembled WGS sequence"/>
</dbReference>
<feature type="chain" id="PRO_5019547400" description="PepSY domain-containing protein" evidence="2">
    <location>
        <begin position="30"/>
        <end position="175"/>
    </location>
</feature>
<comment type="caution">
    <text evidence="4">The sequence shown here is derived from an EMBL/GenBank/DDBJ whole genome shotgun (WGS) entry which is preliminary data.</text>
</comment>
<feature type="region of interest" description="Disordered" evidence="1">
    <location>
        <begin position="40"/>
        <end position="100"/>
    </location>
</feature>
<feature type="compositionally biased region" description="Polar residues" evidence="1">
    <location>
        <begin position="69"/>
        <end position="90"/>
    </location>
</feature>
<accession>A0A418MS49</accession>
<name>A0A418MS49_9ACTN</name>
<dbReference type="OrthoDB" id="3637997at2"/>
<dbReference type="Gene3D" id="3.10.450.40">
    <property type="match status" value="1"/>
</dbReference>
<evidence type="ECO:0000256" key="1">
    <source>
        <dbReference type="SAM" id="MobiDB-lite"/>
    </source>
</evidence>
<proteinExistence type="predicted"/>
<feature type="domain" description="PepSY" evidence="3">
    <location>
        <begin position="99"/>
        <end position="158"/>
    </location>
</feature>
<protein>
    <recommendedName>
        <fullName evidence="3">PepSY domain-containing protein</fullName>
    </recommendedName>
</protein>
<dbReference type="RefSeq" id="WP_119578410.1">
    <property type="nucleotide sequence ID" value="NZ_QXEC01000018.1"/>
</dbReference>
<dbReference type="AlphaFoldDB" id="A0A418MS49"/>
<feature type="compositionally biased region" description="Basic and acidic residues" evidence="1">
    <location>
        <begin position="148"/>
        <end position="162"/>
    </location>
</feature>
<feature type="signal peptide" evidence="2">
    <location>
        <begin position="1"/>
        <end position="29"/>
    </location>
</feature>
<keyword evidence="5" id="KW-1185">Reference proteome</keyword>
<dbReference type="Pfam" id="PF03413">
    <property type="entry name" value="PepSY"/>
    <property type="match status" value="1"/>
</dbReference>
<feature type="compositionally biased region" description="Low complexity" evidence="1">
    <location>
        <begin position="40"/>
        <end position="52"/>
    </location>
</feature>
<dbReference type="EMBL" id="QXEC01000018">
    <property type="protein sequence ID" value="RIV36827.1"/>
    <property type="molecule type" value="Genomic_DNA"/>
</dbReference>
<sequence length="175" mass="17560">MKRNPLILASVGGAAAVLAAAGVFLGVTAADNGQARSTTLTAATGAPTTAGTPDDDVTPDDSGTVGTPTDPTASGTPAGPTSSAAPTDSGTPAAGADAVSAERAGELALAHVGGGGRITEIDRDRENGRPVWEVEIVKGDTEHEIDIDRETGAVVKAEQEPVDHDDDDDDDRYDD</sequence>
<evidence type="ECO:0000313" key="5">
    <source>
        <dbReference type="Proteomes" id="UP000283832"/>
    </source>
</evidence>
<feature type="region of interest" description="Disordered" evidence="1">
    <location>
        <begin position="148"/>
        <end position="175"/>
    </location>
</feature>
<keyword evidence="2" id="KW-0732">Signal</keyword>